<proteinExistence type="inferred from homology"/>
<comment type="similarity">
    <text evidence="1">Belongs to the Gfo/Idh/MocA family.</text>
</comment>
<dbReference type="PANTHER" id="PTHR43708">
    <property type="entry name" value="CONSERVED EXPRESSED OXIDOREDUCTASE (EUROFUNG)"/>
    <property type="match status" value="1"/>
</dbReference>
<gene>
    <name evidence="5" type="ORF">GM50_0725</name>
</gene>
<organism evidence="5">
    <name type="scientific">freshwater metagenome</name>
    <dbReference type="NCBI Taxonomy" id="449393"/>
    <lineage>
        <taxon>unclassified sequences</taxon>
        <taxon>metagenomes</taxon>
        <taxon>ecological metagenomes</taxon>
    </lineage>
</organism>
<evidence type="ECO:0000259" key="4">
    <source>
        <dbReference type="Pfam" id="PF22725"/>
    </source>
</evidence>
<dbReference type="EMBL" id="JNSK01000001">
    <property type="protein sequence ID" value="KGA20853.1"/>
    <property type="molecule type" value="Genomic_DNA"/>
</dbReference>
<feature type="domain" description="GFO/IDH/MocA-like oxidoreductase" evidence="4">
    <location>
        <begin position="150"/>
        <end position="269"/>
    </location>
</feature>
<dbReference type="InterPro" id="IPR051317">
    <property type="entry name" value="Gfo/Idh/MocA_oxidoreduct"/>
</dbReference>
<name>A0A094SQ91_9ZZZZ</name>
<evidence type="ECO:0000259" key="3">
    <source>
        <dbReference type="Pfam" id="PF01408"/>
    </source>
</evidence>
<dbReference type="Pfam" id="PF22725">
    <property type="entry name" value="GFO_IDH_MocA_C3"/>
    <property type="match status" value="1"/>
</dbReference>
<protein>
    <recommendedName>
        <fullName evidence="6">Oxidoreductase</fullName>
    </recommendedName>
</protein>
<comment type="caution">
    <text evidence="5">The sequence shown here is derived from an EMBL/GenBank/DDBJ whole genome shotgun (WGS) entry which is preliminary data.</text>
</comment>
<dbReference type="InterPro" id="IPR036291">
    <property type="entry name" value="NAD(P)-bd_dom_sf"/>
</dbReference>
<dbReference type="Gene3D" id="3.40.50.720">
    <property type="entry name" value="NAD(P)-binding Rossmann-like Domain"/>
    <property type="match status" value="1"/>
</dbReference>
<dbReference type="AlphaFoldDB" id="A0A094SQ91"/>
<dbReference type="GO" id="GO:0000166">
    <property type="term" value="F:nucleotide binding"/>
    <property type="evidence" value="ECO:0007669"/>
    <property type="project" value="InterPro"/>
</dbReference>
<dbReference type="GO" id="GO:0016491">
    <property type="term" value="F:oxidoreductase activity"/>
    <property type="evidence" value="ECO:0007669"/>
    <property type="project" value="UniProtKB-KW"/>
</dbReference>
<evidence type="ECO:0000256" key="2">
    <source>
        <dbReference type="ARBA" id="ARBA00023002"/>
    </source>
</evidence>
<keyword evidence="2" id="KW-0560">Oxidoreductase</keyword>
<dbReference type="PANTHER" id="PTHR43708:SF5">
    <property type="entry name" value="CONSERVED EXPRESSED OXIDOREDUCTASE (EUROFUNG)-RELATED"/>
    <property type="match status" value="1"/>
</dbReference>
<dbReference type="InterPro" id="IPR000683">
    <property type="entry name" value="Gfo/Idh/MocA-like_OxRdtase_N"/>
</dbReference>
<dbReference type="Pfam" id="PF01408">
    <property type="entry name" value="GFO_IDH_MocA"/>
    <property type="match status" value="1"/>
</dbReference>
<dbReference type="SUPFAM" id="SSF55347">
    <property type="entry name" value="Glyceraldehyde-3-phosphate dehydrogenase-like, C-terminal domain"/>
    <property type="match status" value="1"/>
</dbReference>
<sequence>MIEQFQVIADAIRLEVKPEHRKKIGICGAGGIVDGAHLPAYKKAGLEVVAIFDVDNAKAKDVANRHGISKVYTTLAELLADPQVEIVDIAVPADAQPEIFAQVAAAKKHILAQKPFATTVAAGELMVKQAKDAGIIAAVNQQLRFEEGVAAAHKMVELGWIGTVSNFSINVNLMTPWELWPWAKDLKRLEVMLHSIHYHDLIRWFLGDASTVFCAAGRTAGQFPIGETRTISTALYKSGVTSVVHANHVNRGGDNYAEYRIDGDKGSIRGTLGLLYDYPNGRVDTIEINSQVLPTDGWLPYPVTTRWFPDAFIGTMGSVMQSIATGAPLRSSVEENVGTLKMVEALYASMDSGKSVDL</sequence>
<evidence type="ECO:0000313" key="5">
    <source>
        <dbReference type="EMBL" id="KGA20853.1"/>
    </source>
</evidence>
<dbReference type="InterPro" id="IPR055170">
    <property type="entry name" value="GFO_IDH_MocA-like_dom"/>
</dbReference>
<evidence type="ECO:0008006" key="6">
    <source>
        <dbReference type="Google" id="ProtNLM"/>
    </source>
</evidence>
<reference evidence="5" key="1">
    <citation type="submission" date="2014-05" db="EMBL/GenBank/DDBJ databases">
        <title>Key roles for freshwater Actinobacteria revealed by deep metagenomic sequencing.</title>
        <authorList>
            <person name="Ghai R."/>
            <person name="Mizuno C.M."/>
            <person name="Picazo A."/>
            <person name="Camacho A."/>
            <person name="Rodriguez-Valera F."/>
        </authorList>
    </citation>
    <scope>NUCLEOTIDE SEQUENCE</scope>
</reference>
<accession>A0A094SQ91</accession>
<feature type="domain" description="Gfo/Idh/MocA-like oxidoreductase N-terminal" evidence="3">
    <location>
        <begin position="23"/>
        <end position="140"/>
    </location>
</feature>
<evidence type="ECO:0000256" key="1">
    <source>
        <dbReference type="ARBA" id="ARBA00010928"/>
    </source>
</evidence>
<dbReference type="Gene3D" id="3.30.360.10">
    <property type="entry name" value="Dihydrodipicolinate Reductase, domain 2"/>
    <property type="match status" value="1"/>
</dbReference>
<dbReference type="SUPFAM" id="SSF51735">
    <property type="entry name" value="NAD(P)-binding Rossmann-fold domains"/>
    <property type="match status" value="1"/>
</dbReference>